<evidence type="ECO:0008006" key="5">
    <source>
        <dbReference type="Google" id="ProtNLM"/>
    </source>
</evidence>
<dbReference type="Proteomes" id="UP000604046">
    <property type="component" value="Unassembled WGS sequence"/>
</dbReference>
<proteinExistence type="predicted"/>
<dbReference type="Gene3D" id="1.25.40.10">
    <property type="entry name" value="Tetratricopeptide repeat domain"/>
    <property type="match status" value="1"/>
</dbReference>
<dbReference type="EMBL" id="CAJNDS010002368">
    <property type="protein sequence ID" value="CAE7451692.1"/>
    <property type="molecule type" value="Genomic_DNA"/>
</dbReference>
<evidence type="ECO:0000313" key="3">
    <source>
        <dbReference type="EMBL" id="CAE7451692.1"/>
    </source>
</evidence>
<comment type="caution">
    <text evidence="3">The sequence shown here is derived from an EMBL/GenBank/DDBJ whole genome shotgun (WGS) entry which is preliminary data.</text>
</comment>
<feature type="chain" id="PRO_5032834997" description="Pentatricopeptide repeat-containing protein" evidence="2">
    <location>
        <begin position="28"/>
        <end position="330"/>
    </location>
</feature>
<protein>
    <recommendedName>
        <fullName evidence="5">Pentatricopeptide repeat-containing protein</fullName>
    </recommendedName>
</protein>
<dbReference type="InterPro" id="IPR011990">
    <property type="entry name" value="TPR-like_helical_dom_sf"/>
</dbReference>
<feature type="compositionally biased region" description="Basic and acidic residues" evidence="1">
    <location>
        <begin position="269"/>
        <end position="291"/>
    </location>
</feature>
<accession>A0A812RSC3</accession>
<sequence length="330" mass="36320">MASSSATIWTAFLAALISLWACAPSFGVPTSRQEPLSVLRERTGLSISQKAPPVEGLSRKEKVLMSRLSELGKKGDWQGARRLYGSYKGSAVTVINAAMQAAYRCGQYQEAAGIYKKLRSLRVGVNEVSLLVGLKIFGKLQDTVMVDAIWAEVSECGWVDKFRCGTRIDAAAYMGDVEQAKRPSHNAAMYLFKKMLDYDISPTIVTCTNLARANVMASLEQIQRVRAVMKEYGIRSDAVFAESYVHALIQGRRLISAAKLADLPECEGRFQRSSERAARDPGQQRRVDRTMSKSPKGCEASGLVKPSMCLLGDDNNYVLPAQEHGKNQQP</sequence>
<evidence type="ECO:0000256" key="2">
    <source>
        <dbReference type="SAM" id="SignalP"/>
    </source>
</evidence>
<evidence type="ECO:0000313" key="4">
    <source>
        <dbReference type="Proteomes" id="UP000604046"/>
    </source>
</evidence>
<evidence type="ECO:0000256" key="1">
    <source>
        <dbReference type="SAM" id="MobiDB-lite"/>
    </source>
</evidence>
<name>A0A812RSC3_9DINO</name>
<feature type="signal peptide" evidence="2">
    <location>
        <begin position="1"/>
        <end position="27"/>
    </location>
</feature>
<keyword evidence="4" id="KW-1185">Reference proteome</keyword>
<dbReference type="AlphaFoldDB" id="A0A812RSC3"/>
<feature type="region of interest" description="Disordered" evidence="1">
    <location>
        <begin position="269"/>
        <end position="303"/>
    </location>
</feature>
<keyword evidence="2" id="KW-0732">Signal</keyword>
<gene>
    <name evidence="3" type="ORF">SNAT2548_LOCUS24734</name>
</gene>
<organism evidence="3 4">
    <name type="scientific">Symbiodinium natans</name>
    <dbReference type="NCBI Taxonomy" id="878477"/>
    <lineage>
        <taxon>Eukaryota</taxon>
        <taxon>Sar</taxon>
        <taxon>Alveolata</taxon>
        <taxon>Dinophyceae</taxon>
        <taxon>Suessiales</taxon>
        <taxon>Symbiodiniaceae</taxon>
        <taxon>Symbiodinium</taxon>
    </lineage>
</organism>
<reference evidence="3" key="1">
    <citation type="submission" date="2021-02" db="EMBL/GenBank/DDBJ databases">
        <authorList>
            <person name="Dougan E. K."/>
            <person name="Rhodes N."/>
            <person name="Thang M."/>
            <person name="Chan C."/>
        </authorList>
    </citation>
    <scope>NUCLEOTIDE SEQUENCE</scope>
</reference>